<evidence type="ECO:0000256" key="8">
    <source>
        <dbReference type="NCBIfam" id="TIGR00188"/>
    </source>
</evidence>
<evidence type="ECO:0000313" key="9">
    <source>
        <dbReference type="EMBL" id="MDP9798493.1"/>
    </source>
</evidence>
<dbReference type="RefSeq" id="WP_306836438.1">
    <property type="nucleotide sequence ID" value="NZ_JAUSRA010000001.1"/>
</dbReference>
<dbReference type="HAMAP" id="MF_00227">
    <property type="entry name" value="RNase_P"/>
    <property type="match status" value="1"/>
</dbReference>
<evidence type="ECO:0000256" key="6">
    <source>
        <dbReference type="ARBA" id="ARBA00022884"/>
    </source>
</evidence>
<comment type="caution">
    <text evidence="9">The sequence shown here is derived from an EMBL/GenBank/DDBJ whole genome shotgun (WGS) entry which is preliminary data.</text>
</comment>
<dbReference type="Proteomes" id="UP001240984">
    <property type="component" value="Unassembled WGS sequence"/>
</dbReference>
<evidence type="ECO:0000256" key="3">
    <source>
        <dbReference type="ARBA" id="ARBA00022722"/>
    </source>
</evidence>
<keyword evidence="3 7" id="KW-0540">Nuclease</keyword>
<sequence length="159" mass="16873">MLAAAQRLRRSSDFAVAIRAGRRAARGSVVVHLHLASTETVIDSTETMGAEGTEGPVRQHETIEPVHAAVAARAGFVVSKAVGNAVVRNRVRRRLRHLVRERLAALPGGATLVVRAQPGAARATYPQLGLDLDAALRAAVAPRARRQSDGAKRRRDGAG</sequence>
<organism evidence="9 10">
    <name type="scientific">Catenuloplanes nepalensis</name>
    <dbReference type="NCBI Taxonomy" id="587533"/>
    <lineage>
        <taxon>Bacteria</taxon>
        <taxon>Bacillati</taxon>
        <taxon>Actinomycetota</taxon>
        <taxon>Actinomycetes</taxon>
        <taxon>Micromonosporales</taxon>
        <taxon>Micromonosporaceae</taxon>
        <taxon>Catenuloplanes</taxon>
    </lineage>
</organism>
<keyword evidence="10" id="KW-1185">Reference proteome</keyword>
<evidence type="ECO:0000256" key="4">
    <source>
        <dbReference type="ARBA" id="ARBA00022759"/>
    </source>
</evidence>
<evidence type="ECO:0000256" key="7">
    <source>
        <dbReference type="HAMAP-Rule" id="MF_00227"/>
    </source>
</evidence>
<comment type="subunit">
    <text evidence="7">Consists of a catalytic RNA component (M1 or rnpB) and a protein subunit.</text>
</comment>
<evidence type="ECO:0000256" key="1">
    <source>
        <dbReference type="ARBA" id="ARBA00002663"/>
    </source>
</evidence>
<reference evidence="9 10" key="1">
    <citation type="submission" date="2023-07" db="EMBL/GenBank/DDBJ databases">
        <title>Sequencing the genomes of 1000 actinobacteria strains.</title>
        <authorList>
            <person name="Klenk H.-P."/>
        </authorList>
    </citation>
    <scope>NUCLEOTIDE SEQUENCE [LARGE SCALE GENOMIC DNA]</scope>
    <source>
        <strain evidence="9 10">DSM 44710</strain>
    </source>
</reference>
<dbReference type="Gene3D" id="3.30.230.10">
    <property type="match status" value="1"/>
</dbReference>
<dbReference type="InterPro" id="IPR020568">
    <property type="entry name" value="Ribosomal_Su5_D2-typ_SF"/>
</dbReference>
<evidence type="ECO:0000256" key="2">
    <source>
        <dbReference type="ARBA" id="ARBA00022694"/>
    </source>
</evidence>
<dbReference type="PANTHER" id="PTHR33992">
    <property type="entry name" value="RIBONUCLEASE P PROTEIN COMPONENT"/>
    <property type="match status" value="1"/>
</dbReference>
<dbReference type="PANTHER" id="PTHR33992:SF1">
    <property type="entry name" value="RIBONUCLEASE P PROTEIN COMPONENT"/>
    <property type="match status" value="1"/>
</dbReference>
<dbReference type="InterPro" id="IPR014721">
    <property type="entry name" value="Ribsml_uS5_D2-typ_fold_subgr"/>
</dbReference>
<dbReference type="InterPro" id="IPR000100">
    <property type="entry name" value="RNase_P"/>
</dbReference>
<evidence type="ECO:0000256" key="5">
    <source>
        <dbReference type="ARBA" id="ARBA00022801"/>
    </source>
</evidence>
<protein>
    <recommendedName>
        <fullName evidence="7 8">Ribonuclease P protein component</fullName>
        <shortName evidence="7">RNase P protein</shortName>
        <shortName evidence="7">RNaseP protein</shortName>
        <ecNumber evidence="7 8">3.1.26.5</ecNumber>
    </recommendedName>
    <alternativeName>
        <fullName evidence="7">Protein C5</fullName>
    </alternativeName>
</protein>
<dbReference type="PROSITE" id="PS00648">
    <property type="entry name" value="RIBONUCLEASE_P"/>
    <property type="match status" value="1"/>
</dbReference>
<dbReference type="InterPro" id="IPR020539">
    <property type="entry name" value="RNase_P_CS"/>
</dbReference>
<proteinExistence type="inferred from homology"/>
<name>A0ABT9N451_9ACTN</name>
<dbReference type="EC" id="3.1.26.5" evidence="7 8"/>
<keyword evidence="6 7" id="KW-0694">RNA-binding</keyword>
<keyword evidence="4 7" id="KW-0255">Endonuclease</keyword>
<keyword evidence="2 7" id="KW-0819">tRNA processing</keyword>
<dbReference type="Pfam" id="PF00825">
    <property type="entry name" value="Ribonuclease_P"/>
    <property type="match status" value="1"/>
</dbReference>
<gene>
    <name evidence="7" type="primary">rnpA</name>
    <name evidence="9" type="ORF">J2S43_007005</name>
</gene>
<comment type="similarity">
    <text evidence="7">Belongs to the RnpA family.</text>
</comment>
<comment type="catalytic activity">
    <reaction evidence="7">
        <text>Endonucleolytic cleavage of RNA, removing 5'-extranucleotides from tRNA precursor.</text>
        <dbReference type="EC" id="3.1.26.5"/>
    </reaction>
</comment>
<dbReference type="EMBL" id="JAUSRA010000001">
    <property type="protein sequence ID" value="MDP9798493.1"/>
    <property type="molecule type" value="Genomic_DNA"/>
</dbReference>
<comment type="function">
    <text evidence="1 7">RNaseP catalyzes the removal of the 5'-leader sequence from pre-tRNA to produce the mature 5'-terminus. It can also cleave other RNA substrates such as 4.5S RNA. The protein component plays an auxiliary but essential role in vivo by binding to the 5'-leader sequence and broadening the substrate specificity of the ribozyme.</text>
</comment>
<dbReference type="NCBIfam" id="TIGR00188">
    <property type="entry name" value="rnpA"/>
    <property type="match status" value="1"/>
</dbReference>
<keyword evidence="5 7" id="KW-0378">Hydrolase</keyword>
<dbReference type="SUPFAM" id="SSF54211">
    <property type="entry name" value="Ribosomal protein S5 domain 2-like"/>
    <property type="match status" value="1"/>
</dbReference>
<accession>A0ABT9N451</accession>
<dbReference type="GO" id="GO:0004526">
    <property type="term" value="F:ribonuclease P activity"/>
    <property type="evidence" value="ECO:0007669"/>
    <property type="project" value="UniProtKB-EC"/>
</dbReference>
<evidence type="ECO:0000313" key="10">
    <source>
        <dbReference type="Proteomes" id="UP001240984"/>
    </source>
</evidence>